<proteinExistence type="predicted"/>
<gene>
    <name evidence="1" type="ORF">BFS30_03365</name>
</gene>
<dbReference type="Proteomes" id="UP000094313">
    <property type="component" value="Chromosome"/>
</dbReference>
<evidence type="ECO:0000313" key="1">
    <source>
        <dbReference type="EMBL" id="AOM76278.1"/>
    </source>
</evidence>
<name>A0A1D7QC54_9SPHI</name>
<dbReference type="EMBL" id="CP017141">
    <property type="protein sequence ID" value="AOM76278.1"/>
    <property type="molecule type" value="Genomic_DNA"/>
</dbReference>
<protein>
    <submittedName>
        <fullName evidence="1">Uncharacterized protein</fullName>
    </submittedName>
</protein>
<reference evidence="1 2" key="1">
    <citation type="submission" date="2016-08" db="EMBL/GenBank/DDBJ databases">
        <authorList>
            <person name="Seilhamer J.J."/>
        </authorList>
    </citation>
    <scope>NUCLEOTIDE SEQUENCE [LARGE SCALE GENOMIC DNA]</scope>
    <source>
        <strain evidence="1 2">DX4</strain>
    </source>
</reference>
<dbReference type="AlphaFoldDB" id="A0A1D7QC54"/>
<accession>A0A1D7QC54</accession>
<evidence type="ECO:0000313" key="2">
    <source>
        <dbReference type="Proteomes" id="UP000094313"/>
    </source>
</evidence>
<dbReference type="KEGG" id="psty:BFS30_03365"/>
<keyword evidence="2" id="KW-1185">Reference proteome</keyword>
<sequence length="76" mass="8686">MESNELRTGNIVNFLNGSSWLQGYVKSIGESKSVIDSWVVKNKNLQGIKILKLGYVHQLQNLYFALFAKELNQIEK</sequence>
<organism evidence="1 2">
    <name type="scientific">Pedobacter steynii</name>
    <dbReference type="NCBI Taxonomy" id="430522"/>
    <lineage>
        <taxon>Bacteria</taxon>
        <taxon>Pseudomonadati</taxon>
        <taxon>Bacteroidota</taxon>
        <taxon>Sphingobacteriia</taxon>
        <taxon>Sphingobacteriales</taxon>
        <taxon>Sphingobacteriaceae</taxon>
        <taxon>Pedobacter</taxon>
    </lineage>
</organism>